<keyword evidence="18" id="KW-1053">Target membrane</keyword>
<gene>
    <name evidence="20" type="primary">melt</name>
</gene>
<keyword evidence="7" id="KW-0929">Antimicrobial</keyword>
<evidence type="ECO:0000256" key="15">
    <source>
        <dbReference type="ARBA" id="ARBA00023065"/>
    </source>
</evidence>
<evidence type="ECO:0000256" key="9">
    <source>
        <dbReference type="ARBA" id="ARBA00022656"/>
    </source>
</evidence>
<evidence type="ECO:0000313" key="20">
    <source>
        <dbReference type="EMBL" id="CAC42164.1"/>
    </source>
</evidence>
<dbReference type="SMR" id="Q95Z19"/>
<reference evidence="20" key="1">
    <citation type="thesis" date="2001" institute="Department of Lab. Molecular Microbiology" country="Institute of Biotechnology, Hanoi, Viet Nam">
        <authorList>
            <person name="Le H.Q."/>
        </authorList>
    </citation>
    <scope>NUCLEOTIDE SEQUENCE</scope>
</reference>
<dbReference type="GO" id="GO:0015288">
    <property type="term" value="F:porin activity"/>
    <property type="evidence" value="ECO:0007669"/>
    <property type="project" value="UniProtKB-KW"/>
</dbReference>
<protein>
    <submittedName>
        <fullName evidence="20">Melittin</fullName>
    </submittedName>
</protein>
<evidence type="ECO:0000256" key="12">
    <source>
        <dbReference type="ARBA" id="ARBA00022815"/>
    </source>
</evidence>
<dbReference type="GO" id="GO:0005576">
    <property type="term" value="C:extracellular region"/>
    <property type="evidence" value="ECO:0007669"/>
    <property type="project" value="UniProtKB-SubCell"/>
</dbReference>
<dbReference type="Pfam" id="PF01372">
    <property type="entry name" value="Melittin"/>
    <property type="match status" value="1"/>
</dbReference>
<evidence type="ECO:0000256" key="19">
    <source>
        <dbReference type="SAM" id="Phobius"/>
    </source>
</evidence>
<evidence type="ECO:0000256" key="2">
    <source>
        <dbReference type="ARBA" id="ARBA00004613"/>
    </source>
</evidence>
<keyword evidence="12" id="KW-0027">Amidation</keyword>
<keyword evidence="11" id="KW-0354">Hemolysis</keyword>
<keyword evidence="6" id="KW-0964">Secreted</keyword>
<keyword evidence="5" id="KW-0813">Transport</keyword>
<dbReference type="EMBL" id="AJ314920">
    <property type="protein sequence ID" value="CAC42164.1"/>
    <property type="molecule type" value="Genomic_DNA"/>
</dbReference>
<name>Q95Z19_POLSY</name>
<evidence type="ECO:0000256" key="1">
    <source>
        <dbReference type="ARBA" id="ARBA00004175"/>
    </source>
</evidence>
<keyword evidence="8" id="KW-1052">Target cell membrane</keyword>
<comment type="subcellular location">
    <subcellularLocation>
        <location evidence="2">Secreted</location>
    </subcellularLocation>
    <subcellularLocation>
        <location evidence="1">Target cell membrane</location>
    </subcellularLocation>
</comment>
<evidence type="ECO:0000256" key="18">
    <source>
        <dbReference type="ARBA" id="ARBA00023298"/>
    </source>
</evidence>
<dbReference type="AlphaFoldDB" id="Q95Z19"/>
<feature type="transmembrane region" description="Helical" evidence="19">
    <location>
        <begin position="37"/>
        <end position="60"/>
    </location>
</feature>
<keyword evidence="14" id="KW-0291">Formylation</keyword>
<evidence type="ECO:0000256" key="3">
    <source>
        <dbReference type="ARBA" id="ARBA00005980"/>
    </source>
</evidence>
<evidence type="ECO:0000256" key="14">
    <source>
        <dbReference type="ARBA" id="ARBA00023020"/>
    </source>
</evidence>
<evidence type="ECO:0000256" key="11">
    <source>
        <dbReference type="ARBA" id="ARBA00022735"/>
    </source>
</evidence>
<keyword evidence="19" id="KW-1133">Transmembrane helix</keyword>
<dbReference type="InterPro" id="IPR002116">
    <property type="entry name" value="Melittin/Api_allergen"/>
</dbReference>
<evidence type="ECO:0000256" key="4">
    <source>
        <dbReference type="ARBA" id="ARBA00011630"/>
    </source>
</evidence>
<proteinExistence type="inferred from homology"/>
<dbReference type="GO" id="GO:0090729">
    <property type="term" value="F:toxin activity"/>
    <property type="evidence" value="ECO:0007669"/>
    <property type="project" value="UniProtKB-KW"/>
</dbReference>
<evidence type="ECO:0000256" key="16">
    <source>
        <dbReference type="ARBA" id="ARBA00023114"/>
    </source>
</evidence>
<evidence type="ECO:0000256" key="8">
    <source>
        <dbReference type="ARBA" id="ARBA00022537"/>
    </source>
</evidence>
<dbReference type="GO" id="GO:0046930">
    <property type="term" value="C:pore complex"/>
    <property type="evidence" value="ECO:0007669"/>
    <property type="project" value="UniProtKB-KW"/>
</dbReference>
<dbReference type="GO" id="GO:0031640">
    <property type="term" value="P:killing of cells of another organism"/>
    <property type="evidence" value="ECO:0007669"/>
    <property type="project" value="UniProtKB-KW"/>
</dbReference>
<keyword evidence="15" id="KW-0406">Ion transport</keyword>
<dbReference type="GO" id="GO:0004860">
    <property type="term" value="F:protein kinase inhibitor activity"/>
    <property type="evidence" value="ECO:0007669"/>
    <property type="project" value="InterPro"/>
</dbReference>
<keyword evidence="9" id="KW-0800">Toxin</keyword>
<organism evidence="20">
    <name type="scientific">Polistes sp.</name>
    <name type="common">Golden paper wasp</name>
    <dbReference type="NCBI Taxonomy" id="30210"/>
    <lineage>
        <taxon>Eukaryota</taxon>
        <taxon>Metazoa</taxon>
        <taxon>Ecdysozoa</taxon>
        <taxon>Arthropoda</taxon>
        <taxon>Hexapoda</taxon>
        <taxon>Insecta</taxon>
        <taxon>Pterygota</taxon>
        <taxon>Neoptera</taxon>
        <taxon>Endopterygota</taxon>
        <taxon>Hymenoptera</taxon>
        <taxon>Apocrita</taxon>
        <taxon>Aculeata</taxon>
        <taxon>Vespoidea</taxon>
        <taxon>Vespidae</taxon>
        <taxon>Polistinae</taxon>
        <taxon>Polistini</taxon>
        <taxon>Polistes</taxon>
    </lineage>
</organism>
<keyword evidence="10 19" id="KW-0812">Transmembrane</keyword>
<keyword evidence="17 19" id="KW-0472">Membrane</keyword>
<comment type="subunit">
    <text evidence="4">Monomer (in solution and for integration into membranes), homotetramer (in solution and potentially as a toroidal pore in membranes), and potenially homomultimer (as a toroidal pore in membranes).</text>
</comment>
<evidence type="ECO:0000256" key="7">
    <source>
        <dbReference type="ARBA" id="ARBA00022529"/>
    </source>
</evidence>
<keyword evidence="16" id="KW-0626">Porin</keyword>
<dbReference type="GO" id="GO:0044218">
    <property type="term" value="C:other organism cell membrane"/>
    <property type="evidence" value="ECO:0007669"/>
    <property type="project" value="UniProtKB-KW"/>
</dbReference>
<evidence type="ECO:0000256" key="17">
    <source>
        <dbReference type="ARBA" id="ARBA00023136"/>
    </source>
</evidence>
<evidence type="ECO:0000256" key="13">
    <source>
        <dbReference type="ARBA" id="ARBA00022852"/>
    </source>
</evidence>
<accession>Q95Z19</accession>
<reference evidence="20" key="2">
    <citation type="submission" date="2001-06" db="EMBL/GenBank/DDBJ databases">
        <authorList>
            <person name="Le H.Q."/>
            <person name="Nguyen H.M."/>
            <person name="Le B.T."/>
        </authorList>
    </citation>
    <scope>NUCLEOTIDE SEQUENCE</scope>
</reference>
<comment type="similarity">
    <text evidence="3">Belongs to the melittin family.</text>
</comment>
<evidence type="ECO:0000256" key="6">
    <source>
        <dbReference type="ARBA" id="ARBA00022525"/>
    </source>
</evidence>
<evidence type="ECO:0000256" key="10">
    <source>
        <dbReference type="ARBA" id="ARBA00022692"/>
    </source>
</evidence>
<evidence type="ECO:0000256" key="5">
    <source>
        <dbReference type="ARBA" id="ARBA00022448"/>
    </source>
</evidence>
<keyword evidence="13" id="KW-0204">Cytolysis</keyword>
<dbReference type="GO" id="GO:0006811">
    <property type="term" value="P:monoatomic ion transport"/>
    <property type="evidence" value="ECO:0007669"/>
    <property type="project" value="UniProtKB-KW"/>
</dbReference>
<sequence length="67" mass="7502">MRKSKLYAKTFLAEATCKYLLCSKSYQYHIANCSHSVTLLGIGAVLKVLTTGLPALISWIKRKRQQG</sequence>